<sequence>MSFRIDHIPEPRRTIVQTLKTRGSSSMGKLAAVLEISAEAVRQHLKQLELEGWISRSSIRSSGVGRPEIQYRLTAAGEHLFDKKYDQLTVELLDVIGHQLGETALQQVLQAMIEARVASWRPRLEGLSKSDRLNALKHFYSQEDAFMEVEQEDDTFYFIERNCPFHNVAIQRPALCNVTISVLTQLLNCKVTREQSFQNGDGCCRFRLADPKEMKG</sequence>
<feature type="domain" description="Metanogen output" evidence="2">
    <location>
        <begin position="148"/>
        <end position="208"/>
    </location>
</feature>
<comment type="caution">
    <text evidence="3">The sequence shown here is derived from an EMBL/GenBank/DDBJ whole genome shotgun (WGS) entry which is preliminary data.</text>
</comment>
<keyword evidence="4" id="KW-1185">Reference proteome</keyword>
<dbReference type="SUPFAM" id="SSF46785">
    <property type="entry name" value="Winged helix' DNA-binding domain"/>
    <property type="match status" value="1"/>
</dbReference>
<dbReference type="GO" id="GO:0003700">
    <property type="term" value="F:DNA-binding transcription factor activity"/>
    <property type="evidence" value="ECO:0007669"/>
    <property type="project" value="InterPro"/>
</dbReference>
<name>A0A559KFW0_9BACL</name>
<reference evidence="3 4" key="1">
    <citation type="submission" date="2019-07" db="EMBL/GenBank/DDBJ databases">
        <authorList>
            <person name="Kim J."/>
        </authorList>
    </citation>
    <scope>NUCLEOTIDE SEQUENCE [LARGE SCALE GENOMIC DNA]</scope>
    <source>
        <strain evidence="3 4">JC52</strain>
    </source>
</reference>
<dbReference type="Proteomes" id="UP000317036">
    <property type="component" value="Unassembled WGS sequence"/>
</dbReference>
<dbReference type="RefSeq" id="WP_144844491.1">
    <property type="nucleotide sequence ID" value="NZ_VNJI01000005.1"/>
</dbReference>
<protein>
    <submittedName>
        <fullName evidence="3">MarR family transcriptional regulator</fullName>
    </submittedName>
</protein>
<organism evidence="3 4">
    <name type="scientific">Paenibacillus cremeus</name>
    <dbReference type="NCBI Taxonomy" id="2163881"/>
    <lineage>
        <taxon>Bacteria</taxon>
        <taxon>Bacillati</taxon>
        <taxon>Bacillota</taxon>
        <taxon>Bacilli</taxon>
        <taxon>Bacillales</taxon>
        <taxon>Paenibacillaceae</taxon>
        <taxon>Paenibacillus</taxon>
    </lineage>
</organism>
<dbReference type="OrthoDB" id="155998at2"/>
<dbReference type="Gene3D" id="1.10.10.10">
    <property type="entry name" value="Winged helix-like DNA-binding domain superfamily/Winged helix DNA-binding domain"/>
    <property type="match status" value="1"/>
</dbReference>
<accession>A0A559KFW0</accession>
<dbReference type="EMBL" id="VNJI01000005">
    <property type="protein sequence ID" value="TVY11012.1"/>
    <property type="molecule type" value="Genomic_DNA"/>
</dbReference>
<dbReference type="Pfam" id="PF01047">
    <property type="entry name" value="MarR"/>
    <property type="match status" value="1"/>
</dbReference>
<gene>
    <name evidence="3" type="ORF">FPZ49_05950</name>
</gene>
<dbReference type="Pfam" id="PF18546">
    <property type="entry name" value="MetOD1"/>
    <property type="match status" value="1"/>
</dbReference>
<evidence type="ECO:0000313" key="4">
    <source>
        <dbReference type="Proteomes" id="UP000317036"/>
    </source>
</evidence>
<feature type="domain" description="HTH marR-type" evidence="1">
    <location>
        <begin position="14"/>
        <end position="58"/>
    </location>
</feature>
<dbReference type="InterPro" id="IPR036390">
    <property type="entry name" value="WH_DNA-bd_sf"/>
</dbReference>
<evidence type="ECO:0000259" key="2">
    <source>
        <dbReference type="Pfam" id="PF18546"/>
    </source>
</evidence>
<dbReference type="InterPro" id="IPR041359">
    <property type="entry name" value="MetOD1"/>
</dbReference>
<dbReference type="InterPro" id="IPR036388">
    <property type="entry name" value="WH-like_DNA-bd_sf"/>
</dbReference>
<evidence type="ECO:0000259" key="1">
    <source>
        <dbReference type="Pfam" id="PF01047"/>
    </source>
</evidence>
<dbReference type="AlphaFoldDB" id="A0A559KFW0"/>
<dbReference type="InterPro" id="IPR000835">
    <property type="entry name" value="HTH_MarR-typ"/>
</dbReference>
<proteinExistence type="predicted"/>
<evidence type="ECO:0000313" key="3">
    <source>
        <dbReference type="EMBL" id="TVY11012.1"/>
    </source>
</evidence>